<dbReference type="Proteomes" id="UP000008237">
    <property type="component" value="Unassembled WGS sequence"/>
</dbReference>
<feature type="non-terminal residue" evidence="1">
    <location>
        <position position="1"/>
    </location>
</feature>
<reference evidence="1 2" key="1">
    <citation type="journal article" date="2010" name="Science">
        <title>Genomic comparison of the ants Camponotus floridanus and Harpegnathos saltator.</title>
        <authorList>
            <person name="Bonasio R."/>
            <person name="Zhang G."/>
            <person name="Ye C."/>
            <person name="Mutti N.S."/>
            <person name="Fang X."/>
            <person name="Qin N."/>
            <person name="Donahue G."/>
            <person name="Yang P."/>
            <person name="Li Q."/>
            <person name="Li C."/>
            <person name="Zhang P."/>
            <person name="Huang Z."/>
            <person name="Berger S.L."/>
            <person name="Reinberg D."/>
            <person name="Wang J."/>
            <person name="Liebig J."/>
        </authorList>
    </citation>
    <scope>NUCLEOTIDE SEQUENCE [LARGE SCALE GENOMIC DNA]</scope>
    <source>
        <strain evidence="1 2">R22 G/1</strain>
    </source>
</reference>
<dbReference type="InterPro" id="IPR036397">
    <property type="entry name" value="RNaseH_sf"/>
</dbReference>
<proteinExistence type="predicted"/>
<dbReference type="EMBL" id="GL453795">
    <property type="protein sequence ID" value="EFN75503.1"/>
    <property type="molecule type" value="Genomic_DNA"/>
</dbReference>
<gene>
    <name evidence="1" type="ORF">EAI_03037</name>
</gene>
<dbReference type="Gene3D" id="3.30.420.10">
    <property type="entry name" value="Ribonuclease H-like superfamily/Ribonuclease H"/>
    <property type="match status" value="1"/>
</dbReference>
<evidence type="ECO:0000313" key="2">
    <source>
        <dbReference type="Proteomes" id="UP000008237"/>
    </source>
</evidence>
<dbReference type="InParanoid" id="E2C977"/>
<organism evidence="2">
    <name type="scientific">Harpegnathos saltator</name>
    <name type="common">Jerdon's jumping ant</name>
    <dbReference type="NCBI Taxonomy" id="610380"/>
    <lineage>
        <taxon>Eukaryota</taxon>
        <taxon>Metazoa</taxon>
        <taxon>Ecdysozoa</taxon>
        <taxon>Arthropoda</taxon>
        <taxon>Hexapoda</taxon>
        <taxon>Insecta</taxon>
        <taxon>Pterygota</taxon>
        <taxon>Neoptera</taxon>
        <taxon>Endopterygota</taxon>
        <taxon>Hymenoptera</taxon>
        <taxon>Apocrita</taxon>
        <taxon>Aculeata</taxon>
        <taxon>Formicoidea</taxon>
        <taxon>Formicidae</taxon>
        <taxon>Ponerinae</taxon>
        <taxon>Ponerini</taxon>
        <taxon>Harpegnathos</taxon>
    </lineage>
</organism>
<protein>
    <recommendedName>
        <fullName evidence="3">Histone-lysine N-methyltransferase SETMAR</fullName>
    </recommendedName>
</protein>
<accession>E2C977</accession>
<sequence>LGWDVLLLLTYSPDIASLDYYLFRSLQNFLNGETFISLEDYKNYLQQFLH</sequence>
<keyword evidence="2" id="KW-1185">Reference proteome</keyword>
<evidence type="ECO:0008006" key="3">
    <source>
        <dbReference type="Google" id="ProtNLM"/>
    </source>
</evidence>
<dbReference type="GO" id="GO:0003676">
    <property type="term" value="F:nucleic acid binding"/>
    <property type="evidence" value="ECO:0007669"/>
    <property type="project" value="InterPro"/>
</dbReference>
<dbReference type="AlphaFoldDB" id="E2C977"/>
<feature type="non-terminal residue" evidence="1">
    <location>
        <position position="50"/>
    </location>
</feature>
<name>E2C977_HARSA</name>
<evidence type="ECO:0000313" key="1">
    <source>
        <dbReference type="EMBL" id="EFN75503.1"/>
    </source>
</evidence>